<dbReference type="RefSeq" id="WP_130410728.1">
    <property type="nucleotide sequence ID" value="NZ_SHKX01000010.1"/>
</dbReference>
<comment type="subcellular location">
    <subcellularLocation>
        <location evidence="9">Cell membrane</location>
        <topology evidence="9">Multi-pass membrane protein</topology>
    </subcellularLocation>
</comment>
<dbReference type="GO" id="GO:0004190">
    <property type="term" value="F:aspartic-type endopeptidase activity"/>
    <property type="evidence" value="ECO:0007669"/>
    <property type="project" value="UniProtKB-UniRule"/>
</dbReference>
<comment type="similarity">
    <text evidence="1 9 11">Belongs to the peptidase A8 family.</text>
</comment>
<protein>
    <recommendedName>
        <fullName evidence="9">Lipoprotein signal peptidase</fullName>
        <ecNumber evidence="9">3.4.23.36</ecNumber>
    </recommendedName>
    <alternativeName>
        <fullName evidence="9">Prolipoprotein signal peptidase</fullName>
    </alternativeName>
    <alternativeName>
        <fullName evidence="9">Signal peptidase II</fullName>
        <shortName evidence="9">SPase II</shortName>
    </alternativeName>
</protein>
<accession>A0A4Q7ZC99</accession>
<organism evidence="12 13">
    <name type="scientific">Fluviicoccus keumensis</name>
    <dbReference type="NCBI Taxonomy" id="1435465"/>
    <lineage>
        <taxon>Bacteria</taxon>
        <taxon>Pseudomonadati</taxon>
        <taxon>Pseudomonadota</taxon>
        <taxon>Gammaproteobacteria</taxon>
        <taxon>Moraxellales</taxon>
        <taxon>Moraxellaceae</taxon>
        <taxon>Fluviicoccus</taxon>
    </lineage>
</organism>
<keyword evidence="6 9" id="KW-0378">Hydrolase</keyword>
<dbReference type="Proteomes" id="UP000292423">
    <property type="component" value="Unassembled WGS sequence"/>
</dbReference>
<evidence type="ECO:0000256" key="8">
    <source>
        <dbReference type="ARBA" id="ARBA00023136"/>
    </source>
</evidence>
<dbReference type="PANTHER" id="PTHR33695">
    <property type="entry name" value="LIPOPROTEIN SIGNAL PEPTIDASE"/>
    <property type="match status" value="1"/>
</dbReference>
<evidence type="ECO:0000256" key="10">
    <source>
        <dbReference type="RuleBase" id="RU000594"/>
    </source>
</evidence>
<comment type="function">
    <text evidence="9 10">This protein specifically catalyzes the removal of signal peptides from prolipoproteins.</text>
</comment>
<feature type="transmembrane region" description="Helical" evidence="9">
    <location>
        <begin position="133"/>
        <end position="153"/>
    </location>
</feature>
<dbReference type="OrthoDB" id="9810259at2"/>
<gene>
    <name evidence="9" type="primary">lspA</name>
    <name evidence="12" type="ORF">EV700_0452</name>
</gene>
<comment type="caution">
    <text evidence="12">The sequence shown here is derived from an EMBL/GenBank/DDBJ whole genome shotgun (WGS) entry which is preliminary data.</text>
</comment>
<evidence type="ECO:0000256" key="6">
    <source>
        <dbReference type="ARBA" id="ARBA00022801"/>
    </source>
</evidence>
<dbReference type="PANTHER" id="PTHR33695:SF1">
    <property type="entry name" value="LIPOPROTEIN SIGNAL PEPTIDASE"/>
    <property type="match status" value="1"/>
</dbReference>
<proteinExistence type="inferred from homology"/>
<feature type="active site" evidence="9">
    <location>
        <position position="141"/>
    </location>
</feature>
<comment type="caution">
    <text evidence="9">Lacks conserved residue(s) required for the propagation of feature annotation.</text>
</comment>
<reference evidence="12 13" key="1">
    <citation type="submission" date="2019-02" db="EMBL/GenBank/DDBJ databases">
        <title>Genomic Encyclopedia of Type Strains, Phase IV (KMG-IV): sequencing the most valuable type-strain genomes for metagenomic binning, comparative biology and taxonomic classification.</title>
        <authorList>
            <person name="Goeker M."/>
        </authorList>
    </citation>
    <scope>NUCLEOTIDE SEQUENCE [LARGE SCALE GENOMIC DNA]</scope>
    <source>
        <strain evidence="12 13">DSM 105135</strain>
    </source>
</reference>
<feature type="transmembrane region" description="Helical" evidence="9">
    <location>
        <begin position="67"/>
        <end position="87"/>
    </location>
</feature>
<dbReference type="Pfam" id="PF01252">
    <property type="entry name" value="Peptidase_A8"/>
    <property type="match status" value="1"/>
</dbReference>
<evidence type="ECO:0000256" key="11">
    <source>
        <dbReference type="RuleBase" id="RU004181"/>
    </source>
</evidence>
<comment type="catalytic activity">
    <reaction evidence="9 10">
        <text>Release of signal peptides from bacterial membrane prolipoproteins. Hydrolyzes -Xaa-Yaa-Zaa-|-(S,diacylglyceryl)Cys-, in which Xaa is hydrophobic (preferably Leu), and Yaa (Ala or Ser) and Zaa (Gly or Ala) have small, neutral side chains.</text>
        <dbReference type="EC" id="3.4.23.36"/>
    </reaction>
</comment>
<feature type="active site" evidence="9">
    <location>
        <position position="123"/>
    </location>
</feature>
<feature type="transmembrane region" description="Helical" evidence="9">
    <location>
        <begin position="94"/>
        <end position="113"/>
    </location>
</feature>
<dbReference type="GO" id="GO:0005886">
    <property type="term" value="C:plasma membrane"/>
    <property type="evidence" value="ECO:0007669"/>
    <property type="project" value="UniProtKB-SubCell"/>
</dbReference>
<dbReference type="PRINTS" id="PR00781">
    <property type="entry name" value="LIPOSIGPTASE"/>
</dbReference>
<keyword evidence="5 9" id="KW-0064">Aspartyl protease</keyword>
<evidence type="ECO:0000256" key="1">
    <source>
        <dbReference type="ARBA" id="ARBA00006139"/>
    </source>
</evidence>
<keyword evidence="7 9" id="KW-1133">Transmembrane helix</keyword>
<name>A0A4Q7ZC99_9GAMM</name>
<evidence type="ECO:0000256" key="2">
    <source>
        <dbReference type="ARBA" id="ARBA00022475"/>
    </source>
</evidence>
<dbReference type="EMBL" id="SHKX01000010">
    <property type="protein sequence ID" value="RZU47489.1"/>
    <property type="molecule type" value="Genomic_DNA"/>
</dbReference>
<dbReference type="InterPro" id="IPR001872">
    <property type="entry name" value="Peptidase_A8"/>
</dbReference>
<keyword evidence="3 9" id="KW-0645">Protease</keyword>
<dbReference type="UniPathway" id="UPA00665"/>
<keyword evidence="4 9" id="KW-0812">Transmembrane</keyword>
<sequence>MPSKVNLKNLHWLWLGVVVFVLDQWSKTYFERLLDHGQSIDLLPVFSWTLAYNTGAAFSFLHDAGGWQRWFFIVLAISVCAAMVVWLSRLPANARWLMAGIGLLVGGALGNVYDRFTLGYVIDFIHVHYQTWHFPAFNVADCGITAGAALLVIDSLFLEPKRQAAAS</sequence>
<dbReference type="HAMAP" id="MF_00161">
    <property type="entry name" value="LspA"/>
    <property type="match status" value="1"/>
</dbReference>
<keyword evidence="8 9" id="KW-0472">Membrane</keyword>
<evidence type="ECO:0000256" key="7">
    <source>
        <dbReference type="ARBA" id="ARBA00022989"/>
    </source>
</evidence>
<evidence type="ECO:0000256" key="4">
    <source>
        <dbReference type="ARBA" id="ARBA00022692"/>
    </source>
</evidence>
<evidence type="ECO:0000256" key="5">
    <source>
        <dbReference type="ARBA" id="ARBA00022750"/>
    </source>
</evidence>
<evidence type="ECO:0000313" key="13">
    <source>
        <dbReference type="Proteomes" id="UP000292423"/>
    </source>
</evidence>
<dbReference type="GO" id="GO:0006508">
    <property type="term" value="P:proteolysis"/>
    <property type="evidence" value="ECO:0007669"/>
    <property type="project" value="UniProtKB-KW"/>
</dbReference>
<evidence type="ECO:0000313" key="12">
    <source>
        <dbReference type="EMBL" id="RZU47489.1"/>
    </source>
</evidence>
<dbReference type="PROSITE" id="PS00855">
    <property type="entry name" value="SPASE_II"/>
    <property type="match status" value="1"/>
</dbReference>
<keyword evidence="13" id="KW-1185">Reference proteome</keyword>
<dbReference type="AlphaFoldDB" id="A0A4Q7ZC99"/>
<dbReference type="NCBIfam" id="TIGR00077">
    <property type="entry name" value="lspA"/>
    <property type="match status" value="1"/>
</dbReference>
<keyword evidence="2 9" id="KW-1003">Cell membrane</keyword>
<evidence type="ECO:0000256" key="9">
    <source>
        <dbReference type="HAMAP-Rule" id="MF_00161"/>
    </source>
</evidence>
<dbReference type="EC" id="3.4.23.36" evidence="9"/>
<evidence type="ECO:0000256" key="3">
    <source>
        <dbReference type="ARBA" id="ARBA00022670"/>
    </source>
</evidence>
<comment type="pathway">
    <text evidence="9">Protein modification; lipoprotein biosynthesis (signal peptide cleavage).</text>
</comment>